<protein>
    <submittedName>
        <fullName evidence="1">Uncharacterized protein</fullName>
    </submittedName>
</protein>
<feature type="non-terminal residue" evidence="1">
    <location>
        <position position="112"/>
    </location>
</feature>
<organism evidence="1">
    <name type="scientific">marine sediment metagenome</name>
    <dbReference type="NCBI Taxonomy" id="412755"/>
    <lineage>
        <taxon>unclassified sequences</taxon>
        <taxon>metagenomes</taxon>
        <taxon>ecological metagenomes</taxon>
    </lineage>
</organism>
<sequence>MDFQKKFDGWLLDISTCSDGVIHWVKTVKEQKIVKIFDEFCPEFFAVPKKHTGKDFKRLKDILNSHHNVKSVRICEKYVKLEDHKKTKIFAVSVVKPSLFKKTIKAIDEINL</sequence>
<evidence type="ECO:0000313" key="1">
    <source>
        <dbReference type="EMBL" id="KKK97074.1"/>
    </source>
</evidence>
<reference evidence="1" key="1">
    <citation type="journal article" date="2015" name="Nature">
        <title>Complex archaea that bridge the gap between prokaryotes and eukaryotes.</title>
        <authorList>
            <person name="Spang A."/>
            <person name="Saw J.H."/>
            <person name="Jorgensen S.L."/>
            <person name="Zaremba-Niedzwiedzka K."/>
            <person name="Martijn J."/>
            <person name="Lind A.E."/>
            <person name="van Eijk R."/>
            <person name="Schleper C."/>
            <person name="Guy L."/>
            <person name="Ettema T.J."/>
        </authorList>
    </citation>
    <scope>NUCLEOTIDE SEQUENCE</scope>
</reference>
<dbReference type="EMBL" id="LAZR01046207">
    <property type="protein sequence ID" value="KKK97074.1"/>
    <property type="molecule type" value="Genomic_DNA"/>
</dbReference>
<accession>A0A0F9C3M0</accession>
<comment type="caution">
    <text evidence="1">The sequence shown here is derived from an EMBL/GenBank/DDBJ whole genome shotgun (WGS) entry which is preliminary data.</text>
</comment>
<gene>
    <name evidence="1" type="ORF">LCGC14_2656420</name>
</gene>
<name>A0A0F9C3M0_9ZZZZ</name>
<dbReference type="AlphaFoldDB" id="A0A0F9C3M0"/>
<proteinExistence type="predicted"/>